<dbReference type="InterPro" id="IPR043128">
    <property type="entry name" value="Rev_trsase/Diguanyl_cyclase"/>
</dbReference>
<reference evidence="10 11" key="1">
    <citation type="submission" date="2024-09" db="EMBL/GenBank/DDBJ databases">
        <authorList>
            <person name="Sun Q."/>
            <person name="Mori K."/>
        </authorList>
    </citation>
    <scope>NUCLEOTIDE SEQUENCE [LARGE SCALE GENOMIC DNA]</scope>
    <source>
        <strain evidence="10 11">CCM 7415</strain>
    </source>
</reference>
<accession>A0ABV6G0A7</accession>
<dbReference type="Gene3D" id="3.30.450.20">
    <property type="entry name" value="PAS domain"/>
    <property type="match status" value="2"/>
</dbReference>
<keyword evidence="11" id="KW-1185">Reference proteome</keyword>
<gene>
    <name evidence="10" type="primary">amt</name>
    <name evidence="10" type="ORF">ACFFHW_03520</name>
</gene>
<feature type="transmembrane region" description="Helical" evidence="6">
    <location>
        <begin position="356"/>
        <end position="374"/>
    </location>
</feature>
<feature type="transmembrane region" description="Helical" evidence="6">
    <location>
        <begin position="50"/>
        <end position="68"/>
    </location>
</feature>
<evidence type="ECO:0000259" key="8">
    <source>
        <dbReference type="PROSITE" id="PS50883"/>
    </source>
</evidence>
<dbReference type="InterPro" id="IPR029020">
    <property type="entry name" value="Ammonium/urea_transptr"/>
</dbReference>
<dbReference type="Pfam" id="PF00989">
    <property type="entry name" value="PAS"/>
    <property type="match status" value="1"/>
</dbReference>
<dbReference type="InterPro" id="IPR035965">
    <property type="entry name" value="PAS-like_dom_sf"/>
</dbReference>
<keyword evidence="5 6" id="KW-0472">Membrane</keyword>
<feature type="transmembrane region" description="Helical" evidence="6">
    <location>
        <begin position="315"/>
        <end position="336"/>
    </location>
</feature>
<dbReference type="InterPro" id="IPR013656">
    <property type="entry name" value="PAS_4"/>
</dbReference>
<feature type="domain" description="EAL" evidence="8">
    <location>
        <begin position="864"/>
        <end position="1121"/>
    </location>
</feature>
<dbReference type="SUPFAM" id="SSF55785">
    <property type="entry name" value="PYP-like sensor domain (PAS domain)"/>
    <property type="match status" value="2"/>
</dbReference>
<evidence type="ECO:0000313" key="10">
    <source>
        <dbReference type="EMBL" id="MFC0267078.1"/>
    </source>
</evidence>
<name>A0ABV6G0A7_9GAMM</name>
<evidence type="ECO:0000256" key="4">
    <source>
        <dbReference type="ARBA" id="ARBA00022989"/>
    </source>
</evidence>
<evidence type="ECO:0000259" key="7">
    <source>
        <dbReference type="PROSITE" id="PS50112"/>
    </source>
</evidence>
<dbReference type="PROSITE" id="PS50883">
    <property type="entry name" value="EAL"/>
    <property type="match status" value="1"/>
</dbReference>
<evidence type="ECO:0000256" key="6">
    <source>
        <dbReference type="SAM" id="Phobius"/>
    </source>
</evidence>
<dbReference type="Gene3D" id="1.10.3430.10">
    <property type="entry name" value="Ammonium transporter AmtB like domains"/>
    <property type="match status" value="1"/>
</dbReference>
<dbReference type="InterPro" id="IPR000014">
    <property type="entry name" value="PAS"/>
</dbReference>
<dbReference type="SUPFAM" id="SSF141868">
    <property type="entry name" value="EAL domain-like"/>
    <property type="match status" value="1"/>
</dbReference>
<comment type="subcellular location">
    <subcellularLocation>
        <location evidence="1">Membrane</location>
        <topology evidence="1">Multi-pass membrane protein</topology>
    </subcellularLocation>
</comment>
<dbReference type="InterPro" id="IPR029787">
    <property type="entry name" value="Nucleotide_cyclase"/>
</dbReference>
<dbReference type="PROSITE" id="PS50887">
    <property type="entry name" value="GGDEF"/>
    <property type="match status" value="1"/>
</dbReference>
<dbReference type="SUPFAM" id="SSF111352">
    <property type="entry name" value="Ammonium transporter"/>
    <property type="match status" value="1"/>
</dbReference>
<evidence type="ECO:0000256" key="1">
    <source>
        <dbReference type="ARBA" id="ARBA00004141"/>
    </source>
</evidence>
<dbReference type="InterPro" id="IPR001610">
    <property type="entry name" value="PAC"/>
</dbReference>
<dbReference type="PROSITE" id="PS50112">
    <property type="entry name" value="PAS"/>
    <property type="match status" value="2"/>
</dbReference>
<evidence type="ECO:0000256" key="2">
    <source>
        <dbReference type="ARBA" id="ARBA00005887"/>
    </source>
</evidence>
<feature type="transmembrane region" description="Helical" evidence="6">
    <location>
        <begin position="121"/>
        <end position="141"/>
    </location>
</feature>
<feature type="transmembrane region" description="Helical" evidence="6">
    <location>
        <begin position="161"/>
        <end position="182"/>
    </location>
</feature>
<dbReference type="NCBIfam" id="TIGR00836">
    <property type="entry name" value="amt"/>
    <property type="match status" value="1"/>
</dbReference>
<dbReference type="EMBL" id="JBHLVX010000013">
    <property type="protein sequence ID" value="MFC0267078.1"/>
    <property type="molecule type" value="Genomic_DNA"/>
</dbReference>
<dbReference type="RefSeq" id="WP_019949918.1">
    <property type="nucleotide sequence ID" value="NZ_JBHLVX010000013.1"/>
</dbReference>
<feature type="transmembrane region" description="Helical" evidence="6">
    <location>
        <begin position="12"/>
        <end position="29"/>
    </location>
</feature>
<feature type="domain" description="GGDEF" evidence="9">
    <location>
        <begin position="719"/>
        <end position="854"/>
    </location>
</feature>
<keyword evidence="3 6" id="KW-0812">Transmembrane</keyword>
<evidence type="ECO:0000256" key="3">
    <source>
        <dbReference type="ARBA" id="ARBA00022692"/>
    </source>
</evidence>
<proteinExistence type="inferred from homology"/>
<dbReference type="PANTHER" id="PTHR44757:SF4">
    <property type="entry name" value="DIGUANYLATE CYCLASE DGCE-RELATED"/>
    <property type="match status" value="1"/>
</dbReference>
<feature type="transmembrane region" description="Helical" evidence="6">
    <location>
        <begin position="203"/>
        <end position="220"/>
    </location>
</feature>
<evidence type="ECO:0000259" key="9">
    <source>
        <dbReference type="PROSITE" id="PS50887"/>
    </source>
</evidence>
<organism evidence="10 11">
    <name type="scientific">Kushneria aurantia</name>
    <dbReference type="NCBI Taxonomy" id="504092"/>
    <lineage>
        <taxon>Bacteria</taxon>
        <taxon>Pseudomonadati</taxon>
        <taxon>Pseudomonadota</taxon>
        <taxon>Gammaproteobacteria</taxon>
        <taxon>Oceanospirillales</taxon>
        <taxon>Halomonadaceae</taxon>
        <taxon>Kushneria</taxon>
    </lineage>
</organism>
<dbReference type="Pfam" id="PF00563">
    <property type="entry name" value="EAL"/>
    <property type="match status" value="1"/>
</dbReference>
<dbReference type="SMART" id="SM00091">
    <property type="entry name" value="PAS"/>
    <property type="match status" value="2"/>
</dbReference>
<dbReference type="InterPro" id="IPR024041">
    <property type="entry name" value="NH4_transpt_AmtB-like_dom"/>
</dbReference>
<dbReference type="CDD" id="cd01948">
    <property type="entry name" value="EAL"/>
    <property type="match status" value="1"/>
</dbReference>
<dbReference type="NCBIfam" id="TIGR00229">
    <property type="entry name" value="sensory_box"/>
    <property type="match status" value="2"/>
</dbReference>
<dbReference type="InterPro" id="IPR001905">
    <property type="entry name" value="Ammonium_transpt"/>
</dbReference>
<feature type="transmembrane region" description="Helical" evidence="6">
    <location>
        <begin position="265"/>
        <end position="284"/>
    </location>
</feature>
<dbReference type="Gene3D" id="3.20.20.450">
    <property type="entry name" value="EAL domain"/>
    <property type="match status" value="1"/>
</dbReference>
<sequence length="1121" mass="122182">MDTASTIDSLWVSISALLVFLMQAGFLCLEAGLTRSKNAINVAMKNVSDFAVSIMAFWLAGFGVMFGIDHAGWIGLDLYVPDFMSADGVQLATFFLFQCMFCATAATIVSGAVAERMPFGAYLVIALLVSVLLYPMFGHWAWGGFWSGEPGWLEALGFVDFAGSTVVHSLGGWVALAALLHIGPRRGRFIAGEAPRRIPASNMPLSMLGVLLLFFGWFGFNGGSTLAFDERVPFILLNTLMAGVAGTLSALLWGWRRDGHVDPCLALNGTIAGLVAVTAGAHALALPEAVLVGALGGLLMLAADNALLKYRIDDGIGAIPAHLAPGIWGTLAVGLLGDPHRLGTGLGPWAQTGVQLLGILVCALWGLGVAWLLFGGMKGLMALRVSADDEEMGLNVTEHGARSELFELLEAMRDHERRGDIGAQVAADPFTEVGQIAAGYNRVCRALERAVARTRAIVRHMRDGVVTWRADGTLTSLNPGAEALFGVCADQLIGTPVEQLLKRPAPATGERCELRLYHSGEARSLEIQISEGVADSEAAFSGMVRDITERKRLEEQLGRERELANVTLASIGDGVITTDDSGLVTFINAEAERLTGWRHEEARGVPVALVYTLLDEDSGRRLDNHARRVLASGQSHISEQTHLLVARDGQRYPVQDSVSPIRPGHGFTVGVVVVLRDHSATHNLTRQLNYQASHDDLTGLVNRREFEDRLAQALRCESTPGALCYLDLDRFKIVNDTCGHQAGDELLRQISDLLRESIRDSDVVARLGGDEFGLLLHDCQLDDARRVAEKIRRRIETFRFHCNGQNFQVGASMGLTALSSDEGRHSLSTLLGAADAACYIAKESGRNRICLADEQATAAPLPHQTDAAQRLQAALDEDRLRLHVQPVVAVDGAPDRATHHEFLVRLKEEKRLVYPGSFLPTAERYGLSVEIDRWVTRNALAWLSDQYRAGRLESGRVWSINLTAAAIDDDRFQDELIERIDSAALPAGALCFEFNESAVNARLKAAGALFARLHHSGCLIALDNFDPNFSALQWIRSLPIHYLKINCDELIAVEADTISRAMLKAINTLKELMGVTIVVKRIEQHDVLTQFQSLQIDFLQGFMIEPPQPLENMGSLHRMPR</sequence>
<dbReference type="CDD" id="cd00130">
    <property type="entry name" value="PAS"/>
    <property type="match status" value="2"/>
</dbReference>
<evidence type="ECO:0000313" key="11">
    <source>
        <dbReference type="Proteomes" id="UP001589814"/>
    </source>
</evidence>
<dbReference type="CDD" id="cd01949">
    <property type="entry name" value="GGDEF"/>
    <property type="match status" value="1"/>
</dbReference>
<dbReference type="InterPro" id="IPR000160">
    <property type="entry name" value="GGDEF_dom"/>
</dbReference>
<dbReference type="Pfam" id="PF00909">
    <property type="entry name" value="Ammonium_transp"/>
    <property type="match status" value="1"/>
</dbReference>
<feature type="domain" description="PAS" evidence="7">
    <location>
        <begin position="450"/>
        <end position="494"/>
    </location>
</feature>
<dbReference type="NCBIfam" id="TIGR00254">
    <property type="entry name" value="GGDEF"/>
    <property type="match status" value="1"/>
</dbReference>
<keyword evidence="4 6" id="KW-1133">Transmembrane helix</keyword>
<comment type="similarity">
    <text evidence="2">Belongs to the ammonia transporter channel (TC 1.A.11.2) family.</text>
</comment>
<feature type="transmembrane region" description="Helical" evidence="6">
    <location>
        <begin position="88"/>
        <end position="109"/>
    </location>
</feature>
<dbReference type="Proteomes" id="UP001589814">
    <property type="component" value="Unassembled WGS sequence"/>
</dbReference>
<dbReference type="InterPro" id="IPR052155">
    <property type="entry name" value="Biofilm_reg_signaling"/>
</dbReference>
<dbReference type="SMART" id="SM00086">
    <property type="entry name" value="PAC"/>
    <property type="match status" value="2"/>
</dbReference>
<feature type="transmembrane region" description="Helical" evidence="6">
    <location>
        <begin position="232"/>
        <end position="253"/>
    </location>
</feature>
<dbReference type="PANTHER" id="PTHR44757">
    <property type="entry name" value="DIGUANYLATE CYCLASE DGCP"/>
    <property type="match status" value="1"/>
</dbReference>
<evidence type="ECO:0000256" key="5">
    <source>
        <dbReference type="ARBA" id="ARBA00023136"/>
    </source>
</evidence>
<dbReference type="SUPFAM" id="SSF55073">
    <property type="entry name" value="Nucleotide cyclase"/>
    <property type="match status" value="1"/>
</dbReference>
<dbReference type="SMART" id="SM00267">
    <property type="entry name" value="GGDEF"/>
    <property type="match status" value="1"/>
</dbReference>
<dbReference type="Pfam" id="PF08448">
    <property type="entry name" value="PAS_4"/>
    <property type="match status" value="1"/>
</dbReference>
<dbReference type="Gene3D" id="3.30.70.270">
    <property type="match status" value="1"/>
</dbReference>
<dbReference type="Pfam" id="PF00990">
    <property type="entry name" value="GGDEF"/>
    <property type="match status" value="1"/>
</dbReference>
<feature type="domain" description="PAS" evidence="7">
    <location>
        <begin position="559"/>
        <end position="633"/>
    </location>
</feature>
<comment type="caution">
    <text evidence="10">The sequence shown here is derived from an EMBL/GenBank/DDBJ whole genome shotgun (WGS) entry which is preliminary data.</text>
</comment>
<dbReference type="InterPro" id="IPR001633">
    <property type="entry name" value="EAL_dom"/>
</dbReference>
<dbReference type="InterPro" id="IPR035919">
    <property type="entry name" value="EAL_sf"/>
</dbReference>
<dbReference type="SMART" id="SM00052">
    <property type="entry name" value="EAL"/>
    <property type="match status" value="1"/>
</dbReference>
<protein>
    <submittedName>
        <fullName evidence="10">Ammonium transporter</fullName>
    </submittedName>
</protein>
<dbReference type="InterPro" id="IPR013767">
    <property type="entry name" value="PAS_fold"/>
</dbReference>